<dbReference type="HAMAP" id="MF_01463_B">
    <property type="entry name" value="SecD_B"/>
    <property type="match status" value="1"/>
</dbReference>
<dbReference type="Gene3D" id="3.30.70.3400">
    <property type="match status" value="1"/>
</dbReference>
<evidence type="ECO:0000256" key="2">
    <source>
        <dbReference type="ARBA" id="ARBA00022448"/>
    </source>
</evidence>
<dbReference type="GO" id="GO:0065002">
    <property type="term" value="P:intracellular protein transmembrane transport"/>
    <property type="evidence" value="ECO:0007669"/>
    <property type="project" value="UniProtKB-UniRule"/>
</dbReference>
<comment type="caution">
    <text evidence="12">The sequence shown here is derived from an EMBL/GenBank/DDBJ whole genome shotgun (WGS) entry which is preliminary data.</text>
</comment>
<feature type="transmembrane region" description="Helical" evidence="9">
    <location>
        <begin position="421"/>
        <end position="447"/>
    </location>
</feature>
<dbReference type="Pfam" id="PF22599">
    <property type="entry name" value="SecDF_P1_head"/>
    <property type="match status" value="1"/>
</dbReference>
<dbReference type="SUPFAM" id="SSF82866">
    <property type="entry name" value="Multidrug efflux transporter AcrB transmembrane domain"/>
    <property type="match status" value="1"/>
</dbReference>
<feature type="transmembrane region" description="Helical" evidence="9">
    <location>
        <begin position="297"/>
        <end position="318"/>
    </location>
</feature>
<keyword evidence="4 9" id="KW-0812">Transmembrane</keyword>
<dbReference type="Pfam" id="PF02355">
    <property type="entry name" value="SecD_SecF_C"/>
    <property type="match status" value="1"/>
</dbReference>
<sequence length="472" mass="51172">MRRIKKPVFFIVVVLIAVFAYLTFAGVSTTYGDIETKIIKSTDDIRWGIDISGGVDVTFSPPEGVEATTEQMDAAQAALDMRLVNLGITDYELYVDYSNNNIIVRFPWQAGEEDFDPEAAVEELGEMAELTFREGYETDEYGLPTGVTEENIIVTGDMVVSATAVAWEENGQYQFGVALEFNEEGTAAFAEATERLAGTGEVISIWMDDTCISYPTVESAITDGKSSITGNFTYESAKDLADKINAGALPFKLETSNFRTISASMGLGARNAMIVAGIVAFALIAIYMIIFYRLPGAVAVIALVGQVVGSIACITGFFGNIPSFTLTIPGIAGIILAVGMGVDANVVTFERIKEELRSGKTLNTSLELGYSRAWSAIFDGNITIVFVAIILMGAFGPPDSLFSKLMGWLYFMFPTTIEGTIYSFGYTLLVGVILNFVFGVFCSRLMLASLSKFKALRNPILYGGVKNNEENL</sequence>
<keyword evidence="8 9" id="KW-0472">Membrane</keyword>
<dbReference type="EMBL" id="DVIR01000068">
    <property type="protein sequence ID" value="HIS25199.1"/>
    <property type="molecule type" value="Genomic_DNA"/>
</dbReference>
<organism evidence="12 13">
    <name type="scientific">Candidatus Faeciplasma gallinarum</name>
    <dbReference type="NCBI Taxonomy" id="2840799"/>
    <lineage>
        <taxon>Bacteria</taxon>
        <taxon>Bacillati</taxon>
        <taxon>Bacillota</taxon>
        <taxon>Clostridia</taxon>
        <taxon>Eubacteriales</taxon>
        <taxon>Oscillospiraceae</taxon>
        <taxon>Oscillospiraceae incertae sedis</taxon>
        <taxon>Candidatus Faeciplasma</taxon>
    </lineage>
</organism>
<dbReference type="InterPro" id="IPR022813">
    <property type="entry name" value="SecD/SecF_arch_bac"/>
</dbReference>
<proteinExistence type="inferred from homology"/>
<feature type="transmembrane region" description="Helical" evidence="9">
    <location>
        <begin position="272"/>
        <end position="290"/>
    </location>
</feature>
<evidence type="ECO:0000256" key="9">
    <source>
        <dbReference type="HAMAP-Rule" id="MF_01463"/>
    </source>
</evidence>
<evidence type="ECO:0000256" key="5">
    <source>
        <dbReference type="ARBA" id="ARBA00022927"/>
    </source>
</evidence>
<evidence type="ECO:0000256" key="3">
    <source>
        <dbReference type="ARBA" id="ARBA00022475"/>
    </source>
</evidence>
<dbReference type="GO" id="GO:0006605">
    <property type="term" value="P:protein targeting"/>
    <property type="evidence" value="ECO:0007669"/>
    <property type="project" value="UniProtKB-UniRule"/>
</dbReference>
<dbReference type="PANTHER" id="PTHR30081">
    <property type="entry name" value="PROTEIN-EXPORT MEMBRANE PROTEIN SEC"/>
    <property type="match status" value="1"/>
</dbReference>
<evidence type="ECO:0000259" key="11">
    <source>
        <dbReference type="Pfam" id="PF22599"/>
    </source>
</evidence>
<comment type="function">
    <text evidence="9">Part of the Sec protein translocase complex. Interacts with the SecYEG preprotein conducting channel. SecDF uses the proton motive force (PMF) to complete protein translocation after the ATP-dependent function of SecA.</text>
</comment>
<evidence type="ECO:0000256" key="4">
    <source>
        <dbReference type="ARBA" id="ARBA00022692"/>
    </source>
</evidence>
<comment type="subcellular location">
    <subcellularLocation>
        <location evidence="1 9">Cell membrane</location>
        <topology evidence="1 9">Multi-pass membrane protein</topology>
    </subcellularLocation>
</comment>
<dbReference type="GO" id="GO:0043952">
    <property type="term" value="P:protein transport by the Sec complex"/>
    <property type="evidence" value="ECO:0007669"/>
    <property type="project" value="UniProtKB-UniRule"/>
</dbReference>
<keyword evidence="3 9" id="KW-1003">Cell membrane</keyword>
<dbReference type="InterPro" id="IPR055344">
    <property type="entry name" value="SecD_SecF_C_bact"/>
</dbReference>
<dbReference type="InterPro" id="IPR048634">
    <property type="entry name" value="SecD_SecF_C"/>
</dbReference>
<accession>A0A9D1JIQ3</accession>
<evidence type="ECO:0000256" key="7">
    <source>
        <dbReference type="ARBA" id="ARBA00023010"/>
    </source>
</evidence>
<dbReference type="Gene3D" id="1.20.1640.10">
    <property type="entry name" value="Multidrug efflux transporter AcrB transmembrane domain"/>
    <property type="match status" value="1"/>
</dbReference>
<evidence type="ECO:0000256" key="1">
    <source>
        <dbReference type="ARBA" id="ARBA00004651"/>
    </source>
</evidence>
<gene>
    <name evidence="9" type="primary">secD</name>
    <name evidence="12" type="ORF">IAD01_07375</name>
</gene>
<evidence type="ECO:0000313" key="12">
    <source>
        <dbReference type="EMBL" id="HIS25199.1"/>
    </source>
</evidence>
<dbReference type="PANTHER" id="PTHR30081:SF1">
    <property type="entry name" value="PROTEIN TRANSLOCASE SUBUNIT SECD"/>
    <property type="match status" value="1"/>
</dbReference>
<dbReference type="AlphaFoldDB" id="A0A9D1JIQ3"/>
<evidence type="ECO:0000259" key="10">
    <source>
        <dbReference type="Pfam" id="PF02355"/>
    </source>
</evidence>
<evidence type="ECO:0000256" key="8">
    <source>
        <dbReference type="ARBA" id="ARBA00023136"/>
    </source>
</evidence>
<reference evidence="12" key="2">
    <citation type="journal article" date="2021" name="PeerJ">
        <title>Extensive microbial diversity within the chicken gut microbiome revealed by metagenomics and culture.</title>
        <authorList>
            <person name="Gilroy R."/>
            <person name="Ravi A."/>
            <person name="Getino M."/>
            <person name="Pursley I."/>
            <person name="Horton D.L."/>
            <person name="Alikhan N.F."/>
            <person name="Baker D."/>
            <person name="Gharbi K."/>
            <person name="Hall N."/>
            <person name="Watson M."/>
            <person name="Adriaenssens E.M."/>
            <person name="Foster-Nyarko E."/>
            <person name="Jarju S."/>
            <person name="Secka A."/>
            <person name="Antonio M."/>
            <person name="Oren A."/>
            <person name="Chaudhuri R.R."/>
            <person name="La Ragione R."/>
            <person name="Hildebrand F."/>
            <person name="Pallen M.J."/>
        </authorList>
    </citation>
    <scope>NUCLEOTIDE SEQUENCE</scope>
    <source>
        <strain evidence="12">CHK157-1446</strain>
    </source>
</reference>
<name>A0A9D1JIQ3_9FIRM</name>
<feature type="domain" description="Protein export membrane protein SecD/SecF C-terminal" evidence="10">
    <location>
        <begin position="252"/>
        <end position="391"/>
    </location>
</feature>
<feature type="transmembrane region" description="Helical" evidence="9">
    <location>
        <begin position="373"/>
        <end position="396"/>
    </location>
</feature>
<evidence type="ECO:0000256" key="6">
    <source>
        <dbReference type="ARBA" id="ARBA00022989"/>
    </source>
</evidence>
<keyword evidence="6 9" id="KW-1133">Transmembrane helix</keyword>
<keyword evidence="7 9" id="KW-0811">Translocation</keyword>
<dbReference type="Proteomes" id="UP000823982">
    <property type="component" value="Unassembled WGS sequence"/>
</dbReference>
<reference evidence="12" key="1">
    <citation type="submission" date="2020-10" db="EMBL/GenBank/DDBJ databases">
        <authorList>
            <person name="Gilroy R."/>
        </authorList>
    </citation>
    <scope>NUCLEOTIDE SEQUENCE</scope>
    <source>
        <strain evidence="12">CHK157-1446</strain>
    </source>
</reference>
<dbReference type="InterPro" id="IPR054384">
    <property type="entry name" value="SecDF_P1_head"/>
</dbReference>
<feature type="transmembrane region" description="Helical" evidence="9">
    <location>
        <begin position="330"/>
        <end position="352"/>
    </location>
</feature>
<keyword evidence="2 9" id="KW-0813">Transport</keyword>
<protein>
    <recommendedName>
        <fullName evidence="9">Protein translocase subunit SecD</fullName>
    </recommendedName>
</protein>
<dbReference type="Gene3D" id="3.30.1360.200">
    <property type="match status" value="1"/>
</dbReference>
<comment type="subunit">
    <text evidence="9">Forms a complex with SecF. Part of the essential Sec protein translocation apparatus which comprises SecA, SecYEG and auxiliary proteins SecDF. Other proteins may also be involved.</text>
</comment>
<dbReference type="NCBIfam" id="TIGR00916">
    <property type="entry name" value="2A0604s01"/>
    <property type="match status" value="1"/>
</dbReference>
<comment type="caution">
    <text evidence="9">Lacks conserved residue(s) required for the propagation of feature annotation.</text>
</comment>
<dbReference type="InterPro" id="IPR005791">
    <property type="entry name" value="SecD"/>
</dbReference>
<dbReference type="GO" id="GO:0005886">
    <property type="term" value="C:plasma membrane"/>
    <property type="evidence" value="ECO:0007669"/>
    <property type="project" value="UniProtKB-SubCell"/>
</dbReference>
<feature type="domain" description="SecDF P1 head subdomain" evidence="11">
    <location>
        <begin position="147"/>
        <end position="250"/>
    </location>
</feature>
<comment type="similarity">
    <text evidence="9">Belongs to the SecD/SecF family. SecD subfamily.</text>
</comment>
<evidence type="ECO:0000313" key="13">
    <source>
        <dbReference type="Proteomes" id="UP000823982"/>
    </source>
</evidence>
<dbReference type="GO" id="GO:0015450">
    <property type="term" value="F:protein-transporting ATPase activity"/>
    <property type="evidence" value="ECO:0007669"/>
    <property type="project" value="InterPro"/>
</dbReference>
<keyword evidence="5 9" id="KW-0653">Protein transport</keyword>